<dbReference type="EMBL" id="CAJVPP010005107">
    <property type="protein sequence ID" value="CAG8659984.1"/>
    <property type="molecule type" value="Genomic_DNA"/>
</dbReference>
<gene>
    <name evidence="1" type="ORF">FMOSSE_LOCUS11890</name>
</gene>
<comment type="caution">
    <text evidence="1">The sequence shown here is derived from an EMBL/GenBank/DDBJ whole genome shotgun (WGS) entry which is preliminary data.</text>
</comment>
<accession>A0A9N9E4Y7</accession>
<evidence type="ECO:0000313" key="2">
    <source>
        <dbReference type="Proteomes" id="UP000789375"/>
    </source>
</evidence>
<dbReference type="Proteomes" id="UP000789375">
    <property type="component" value="Unassembled WGS sequence"/>
</dbReference>
<evidence type="ECO:0000313" key="1">
    <source>
        <dbReference type="EMBL" id="CAG8659984.1"/>
    </source>
</evidence>
<keyword evidence="2" id="KW-1185">Reference proteome</keyword>
<sequence>MTFLTRCSTRRIVHWTEKYKRNKSPYCFNYDAEINISIFRSIRFYLFCRTNIVLSEDELLSFAWLIRLSQTFKVAIEHKHNNEGSSL</sequence>
<dbReference type="AlphaFoldDB" id="A0A9N9E4Y7"/>
<proteinExistence type="predicted"/>
<protein>
    <submittedName>
        <fullName evidence="1">13843_t:CDS:1</fullName>
    </submittedName>
</protein>
<name>A0A9N9E4Y7_FUNMO</name>
<reference evidence="1" key="1">
    <citation type="submission" date="2021-06" db="EMBL/GenBank/DDBJ databases">
        <authorList>
            <person name="Kallberg Y."/>
            <person name="Tangrot J."/>
            <person name="Rosling A."/>
        </authorList>
    </citation>
    <scope>NUCLEOTIDE SEQUENCE</scope>
    <source>
        <strain evidence="1">87-6 pot B 2015</strain>
    </source>
</reference>
<organism evidence="1 2">
    <name type="scientific">Funneliformis mosseae</name>
    <name type="common">Endomycorrhizal fungus</name>
    <name type="synonym">Glomus mosseae</name>
    <dbReference type="NCBI Taxonomy" id="27381"/>
    <lineage>
        <taxon>Eukaryota</taxon>
        <taxon>Fungi</taxon>
        <taxon>Fungi incertae sedis</taxon>
        <taxon>Mucoromycota</taxon>
        <taxon>Glomeromycotina</taxon>
        <taxon>Glomeromycetes</taxon>
        <taxon>Glomerales</taxon>
        <taxon>Glomeraceae</taxon>
        <taxon>Funneliformis</taxon>
    </lineage>
</organism>